<dbReference type="OMA" id="MSDIANF"/>
<reference evidence="3" key="1">
    <citation type="submission" date="2025-08" db="UniProtKB">
        <authorList>
            <consortium name="RefSeq"/>
        </authorList>
    </citation>
    <scope>IDENTIFICATION</scope>
</reference>
<evidence type="ECO:0000256" key="1">
    <source>
        <dbReference type="SAM" id="MobiDB-lite"/>
    </source>
</evidence>
<keyword evidence="2" id="KW-1185">Reference proteome</keyword>
<dbReference type="Proteomes" id="UP000189703">
    <property type="component" value="Unplaced"/>
</dbReference>
<dbReference type="AlphaFoldDB" id="A0A1U8Q5H1"/>
<evidence type="ECO:0000313" key="2">
    <source>
        <dbReference type="Proteomes" id="UP000189703"/>
    </source>
</evidence>
<dbReference type="RefSeq" id="XP_019053286.1">
    <property type="nucleotide sequence ID" value="XM_019197741.1"/>
</dbReference>
<feature type="compositionally biased region" description="Basic and acidic residues" evidence="1">
    <location>
        <begin position="25"/>
        <end position="34"/>
    </location>
</feature>
<sequence>MEPEEEKGTSTSEAKGELGEEVEKEEQRKGDDGRFINQLLSNLPKTREIDHDKVCFGEVKDEGKEEKDGTKHDVKVESGGGLVNNLISTFLHKSETGTEENENKKEVGKLEEAESTGLINNFISNLPSLPDDHVPATDEASILIHSIIHD</sequence>
<proteinExistence type="predicted"/>
<dbReference type="OrthoDB" id="1712073at2759"/>
<feature type="region of interest" description="Disordered" evidence="1">
    <location>
        <begin position="1"/>
        <end position="35"/>
    </location>
</feature>
<dbReference type="KEGG" id="nnu:109114699"/>
<accession>A0A1U8Q5H1</accession>
<gene>
    <name evidence="3" type="primary">LOC109114699</name>
</gene>
<protein>
    <submittedName>
        <fullName evidence="3">Uncharacterized protein LOC109114699</fullName>
    </submittedName>
</protein>
<organism evidence="2 3">
    <name type="scientific">Nelumbo nucifera</name>
    <name type="common">Sacred lotus</name>
    <dbReference type="NCBI Taxonomy" id="4432"/>
    <lineage>
        <taxon>Eukaryota</taxon>
        <taxon>Viridiplantae</taxon>
        <taxon>Streptophyta</taxon>
        <taxon>Embryophyta</taxon>
        <taxon>Tracheophyta</taxon>
        <taxon>Spermatophyta</taxon>
        <taxon>Magnoliopsida</taxon>
        <taxon>Proteales</taxon>
        <taxon>Nelumbonaceae</taxon>
        <taxon>Nelumbo</taxon>
    </lineage>
</organism>
<name>A0A1U8Q5H1_NELNU</name>
<dbReference type="GeneID" id="109114699"/>
<evidence type="ECO:0000313" key="3">
    <source>
        <dbReference type="RefSeq" id="XP_019053286.1"/>
    </source>
</evidence>